<comment type="caution">
    <text evidence="1">The sequence shown here is derived from an EMBL/GenBank/DDBJ whole genome shotgun (WGS) entry which is preliminary data.</text>
</comment>
<dbReference type="RefSeq" id="XP_067066740.1">
    <property type="nucleotide sequence ID" value="XM_067213489.1"/>
</dbReference>
<organism evidence="1 2">
    <name type="scientific">Cryptosporidium andersoni</name>
    <dbReference type="NCBI Taxonomy" id="117008"/>
    <lineage>
        <taxon>Eukaryota</taxon>
        <taxon>Sar</taxon>
        <taxon>Alveolata</taxon>
        <taxon>Apicomplexa</taxon>
        <taxon>Conoidasida</taxon>
        <taxon>Coccidia</taxon>
        <taxon>Eucoccidiorida</taxon>
        <taxon>Eimeriorina</taxon>
        <taxon>Cryptosporidiidae</taxon>
        <taxon>Cryptosporidium</taxon>
    </lineage>
</organism>
<reference evidence="1 2" key="1">
    <citation type="submission" date="2016-10" db="EMBL/GenBank/DDBJ databases">
        <title>Reductive evolution of mitochondrial metabolism and differential evolution of invasion-related proteins in Cryptosporidium.</title>
        <authorList>
            <person name="Liu S."/>
            <person name="Roellig D.M."/>
            <person name="Guo Y."/>
            <person name="Li N."/>
            <person name="Frace M.A."/>
            <person name="Tang K."/>
            <person name="Zhang L."/>
            <person name="Feng Y."/>
            <person name="Xiao L."/>
        </authorList>
    </citation>
    <scope>NUCLEOTIDE SEQUENCE [LARGE SCALE GENOMIC DNA]</scope>
    <source>
        <strain evidence="1">30847</strain>
    </source>
</reference>
<evidence type="ECO:0000313" key="1">
    <source>
        <dbReference type="EMBL" id="OII71550.1"/>
    </source>
</evidence>
<keyword evidence="2" id="KW-1185">Reference proteome</keyword>
<protein>
    <submittedName>
        <fullName evidence="1">Uncharacterized protein</fullName>
    </submittedName>
</protein>
<dbReference type="Proteomes" id="UP000186804">
    <property type="component" value="Unassembled WGS sequence"/>
</dbReference>
<name>A0A1J4MBG3_9CRYT</name>
<dbReference type="EMBL" id="LRBS01000121">
    <property type="protein sequence ID" value="OII71550.1"/>
    <property type="molecule type" value="Genomic_DNA"/>
</dbReference>
<gene>
    <name evidence="1" type="ORF">cand_032630</name>
</gene>
<dbReference type="VEuPathDB" id="CryptoDB:cand_032630"/>
<dbReference type="GeneID" id="92367447"/>
<proteinExistence type="predicted"/>
<dbReference type="AlphaFoldDB" id="A0A1J4MBG3"/>
<dbReference type="OrthoDB" id="340908at2759"/>
<evidence type="ECO:0000313" key="2">
    <source>
        <dbReference type="Proteomes" id="UP000186804"/>
    </source>
</evidence>
<sequence>MLFDSTLGYIGYTRNNDINSQEQCRKICNNGLVYSTYRPPEEPVCGSYISCKRCNFEILERKSDPSAVCYHIFTNNFVDNERETTITLFYGKSQKVLAHSSKKSRLTKSENVVNNKRKGSEGLFSVLVDWHQVNGVNVSMCSNGIAEIEWTLYNIGVYRNWDFTALLETTPESTFPMCYENLEEPLDRTRRHDFGRKISTNMKRLGYSLTGRPNAIRLSKIIAVNQPEMEKNPEKVMKALLKNHIGFKIVAQNISVKDIYSESFYDTSEEQNTESGSKYSEISFSTKNGNNNISLSSNNEVASCYTEITDNISKTDINTSELVKKGHICEIKKSDGSNKNKKKYPFTEKIVDLIRGRAYTDPLILDSLLSLGYYSCFRVTCTKRRISRNDIEIRLPNKIILPLNVANSIHGKVLRRESYLLPPGYTVPLLIVDSKYWNLNDMPRQDIIKTRKDLDTKYQIMDNSTYEMDPGSLSINSSVLSPLDELESHKEESAGQIISLLSGSSEDDWSELLTMIALTDSSTLDNKDLMMNIFKGDALVNFNNTSD</sequence>
<accession>A0A1J4MBG3</accession>